<dbReference type="AlphaFoldDB" id="A0A7X6KWD3"/>
<evidence type="ECO:0000313" key="2">
    <source>
        <dbReference type="Proteomes" id="UP000581206"/>
    </source>
</evidence>
<dbReference type="RefSeq" id="WP_168630597.1">
    <property type="nucleotide sequence ID" value="NZ_BONL01000006.1"/>
</dbReference>
<dbReference type="Pfam" id="PF14025">
    <property type="entry name" value="DUF4241"/>
    <property type="match status" value="1"/>
</dbReference>
<name>A0A7X6KWD3_9CELL</name>
<comment type="caution">
    <text evidence="1">The sequence shown here is derived from an EMBL/GenBank/DDBJ whole genome shotgun (WGS) entry which is preliminary data.</text>
</comment>
<gene>
    <name evidence="1" type="ORF">HGA03_12410</name>
</gene>
<reference evidence="1 2" key="1">
    <citation type="submission" date="2020-04" db="EMBL/GenBank/DDBJ databases">
        <title>MicrobeNet Type strains.</title>
        <authorList>
            <person name="Nicholson A.C."/>
        </authorList>
    </citation>
    <scope>NUCLEOTIDE SEQUENCE [LARGE SCALE GENOMIC DNA]</scope>
    <source>
        <strain evidence="1 2">ATCC BAA-788</strain>
    </source>
</reference>
<evidence type="ECO:0000313" key="1">
    <source>
        <dbReference type="EMBL" id="NKY23466.1"/>
    </source>
</evidence>
<organism evidence="1 2">
    <name type="scientific">Cellulomonas denverensis</name>
    <dbReference type="NCBI Taxonomy" id="264297"/>
    <lineage>
        <taxon>Bacteria</taxon>
        <taxon>Bacillati</taxon>
        <taxon>Actinomycetota</taxon>
        <taxon>Actinomycetes</taxon>
        <taxon>Micrococcales</taxon>
        <taxon>Cellulomonadaceae</taxon>
        <taxon>Cellulomonas</taxon>
    </lineage>
</organism>
<dbReference type="Proteomes" id="UP000581206">
    <property type="component" value="Unassembled WGS sequence"/>
</dbReference>
<protein>
    <submittedName>
        <fullName evidence="1">DUF4241 domain-containing protein</fullName>
    </submittedName>
</protein>
<keyword evidence="2" id="KW-1185">Reference proteome</keyword>
<proteinExistence type="predicted"/>
<accession>A0A7X6KWD3</accession>
<dbReference type="InterPro" id="IPR025335">
    <property type="entry name" value="DUF4241"/>
</dbReference>
<sequence>MEQTPLLALRTGRIEGWKYTHHVVDLGTLRLPSGRLEASDPFVALGEGMVVRVPPGEYPVRVTVVDVSDAQDGSHLREAWLSVILADGEPATTPRLTPDGVTPEPGLVYGVGVDAGTVAFADQEAVGRCMPPPMTWYDEVYDTGRPDSWFALMDSAEHLGPGLANITMPHATAGENVVLSHSGWGDGFFPVVGGYDTDGRLLSVHIDLLVEDPEDDRPSA</sequence>
<dbReference type="EMBL" id="JAAXOX010000006">
    <property type="protein sequence ID" value="NKY23466.1"/>
    <property type="molecule type" value="Genomic_DNA"/>
</dbReference>